<feature type="region of interest" description="Disordered" evidence="6">
    <location>
        <begin position="92"/>
        <end position="179"/>
    </location>
</feature>
<sequence>MPAPQGIHPLPLPRPQVGIERLPARRMSNEPRESMNCKSCRKRKIKCNRLRPSCEACQVFQCPCIYDAVPKKRGPKTDVLEALLKRVDGLEAQLKEKKDQPPTPTTDSAPSLVAAAASTPNRPAGTQSDDETGEKQTPAESTDVKTQSTSAAAEASHVTESSELAVYTPSSNSAPSPAPIQPDLLLDTYFARFHAKPFYILDESSVRQRLQLNQLPNYLVHAIYAVAARYTPHPNGYQASAKLGEEYAIRARAEIDIDEPSVDALQACLLLVVAFTATGKGKKAYMLLTTAVGMTMAQELHREMDPRATVTPVERETRRRLFWTCYLLDRFISCGSKRPCLIADKTILLRLPCWSPNPAALPIEGEFFQCGTSDQYMQGAARKSQGSSGMLIEISRILGVTNRYLAAGGVKGDSHFPWHTLSNLSKIRQDLDIWASGTNDVFSSLDTLFGQNDSTVLVLSKLIYHLVHCLIYRPFLPIDLAELAGNGQHQSWQIEATNMCFLHANAIAELVELGKQTGTIEWPAFVGYCICTAGTVHIHGAHYSKNGPLGEMSVFCSSSEFLSREMQQLSELRYAWASVQHQRDTLQGIFNAHSELVKSLGNMHYPPVLHLEDFFDRYSNIGGPGGPSFNFDAANLPLNDVATDFAVDTYGPADMYSPGTEAGSDRPTLKRKSLAQGGRRRADSKQLAPLASNINSVIPLGLPTPSHPRNTPFSSIMISQNQQYQSSAVLHSPASLVSHGLPGSNMGGCQDSGELANKAAIAAAAAAAGFTIPSHPPPSQAPVHNPFSPPYTIYSTNSGPVGRGAANNNSNNNSDNIHNAGGSNSNTNSFDPMFGGVPTNGFSSPAAWNNGNDGATPRPALNHSTMVLAHGPQTQQLAHSPGGMSASGGSTGTGPAEEKDPFLTLLEQLADSENARGPGNEFDFFFAGSSQ</sequence>
<dbReference type="PANTHER" id="PTHR47338:SF4">
    <property type="entry name" value="ZN(II)2CYS6 TRANSCRIPTION FACTOR (EUROFUNG)"/>
    <property type="match status" value="1"/>
</dbReference>
<dbReference type="GO" id="GO:0008270">
    <property type="term" value="F:zinc ion binding"/>
    <property type="evidence" value="ECO:0007669"/>
    <property type="project" value="InterPro"/>
</dbReference>
<keyword evidence="5" id="KW-0539">Nucleus</keyword>
<dbReference type="GO" id="GO:0003677">
    <property type="term" value="F:DNA binding"/>
    <property type="evidence" value="ECO:0007669"/>
    <property type="project" value="InterPro"/>
</dbReference>
<reference evidence="8 9" key="1">
    <citation type="journal article" date="2018" name="Mycol. Prog.">
        <title>Coniella lustricola, a new species from submerged detritus.</title>
        <authorList>
            <person name="Raudabaugh D.B."/>
            <person name="Iturriaga T."/>
            <person name="Carver A."/>
            <person name="Mondo S."/>
            <person name="Pangilinan J."/>
            <person name="Lipzen A."/>
            <person name="He G."/>
            <person name="Amirebrahimi M."/>
            <person name="Grigoriev I.V."/>
            <person name="Miller A.N."/>
        </authorList>
    </citation>
    <scope>NUCLEOTIDE SEQUENCE [LARGE SCALE GENOMIC DNA]</scope>
    <source>
        <strain evidence="8 9">B22-T-1</strain>
    </source>
</reference>
<feature type="region of interest" description="Disordered" evidence="6">
    <location>
        <begin position="875"/>
        <end position="898"/>
    </location>
</feature>
<name>A0A2T3A421_9PEZI</name>
<dbReference type="GO" id="GO:0005634">
    <property type="term" value="C:nucleus"/>
    <property type="evidence" value="ECO:0007669"/>
    <property type="project" value="UniProtKB-SubCell"/>
</dbReference>
<comment type="subcellular location">
    <subcellularLocation>
        <location evidence="1">Nucleus</location>
    </subcellularLocation>
</comment>
<feature type="compositionally biased region" description="Polar residues" evidence="6">
    <location>
        <begin position="138"/>
        <end position="151"/>
    </location>
</feature>
<feature type="compositionally biased region" description="Polar residues" evidence="6">
    <location>
        <begin position="118"/>
        <end position="127"/>
    </location>
</feature>
<keyword evidence="9" id="KW-1185">Reference proteome</keyword>
<dbReference type="InterPro" id="IPR007219">
    <property type="entry name" value="XnlR_reg_dom"/>
</dbReference>
<protein>
    <submittedName>
        <fullName evidence="8">Fungal-specific transcription factor domain-domain-containing protein</fullName>
    </submittedName>
</protein>
<dbReference type="EMBL" id="KZ678477">
    <property type="protein sequence ID" value="PSR82469.1"/>
    <property type="molecule type" value="Genomic_DNA"/>
</dbReference>
<dbReference type="STRING" id="2025994.A0A2T3A421"/>
<evidence type="ECO:0000256" key="4">
    <source>
        <dbReference type="ARBA" id="ARBA00023163"/>
    </source>
</evidence>
<dbReference type="Proteomes" id="UP000241462">
    <property type="component" value="Unassembled WGS sequence"/>
</dbReference>
<dbReference type="InterPro" id="IPR001138">
    <property type="entry name" value="Zn2Cys6_DnaBD"/>
</dbReference>
<dbReference type="GO" id="GO:0000981">
    <property type="term" value="F:DNA-binding transcription factor activity, RNA polymerase II-specific"/>
    <property type="evidence" value="ECO:0007669"/>
    <property type="project" value="InterPro"/>
</dbReference>
<accession>A0A2T3A421</accession>
<feature type="domain" description="Zn(2)-C6 fungal-type" evidence="7">
    <location>
        <begin position="36"/>
        <end position="66"/>
    </location>
</feature>
<evidence type="ECO:0000256" key="6">
    <source>
        <dbReference type="SAM" id="MobiDB-lite"/>
    </source>
</evidence>
<dbReference type="InterPro" id="IPR050815">
    <property type="entry name" value="TF_fung"/>
</dbReference>
<keyword evidence="2" id="KW-0479">Metal-binding</keyword>
<evidence type="ECO:0000256" key="1">
    <source>
        <dbReference type="ARBA" id="ARBA00004123"/>
    </source>
</evidence>
<feature type="compositionally biased region" description="Polar residues" evidence="6">
    <location>
        <begin position="821"/>
        <end position="830"/>
    </location>
</feature>
<evidence type="ECO:0000256" key="3">
    <source>
        <dbReference type="ARBA" id="ARBA00023015"/>
    </source>
</evidence>
<dbReference type="GO" id="GO:0006351">
    <property type="term" value="P:DNA-templated transcription"/>
    <property type="evidence" value="ECO:0007669"/>
    <property type="project" value="InterPro"/>
</dbReference>
<evidence type="ECO:0000256" key="5">
    <source>
        <dbReference type="ARBA" id="ARBA00023242"/>
    </source>
</evidence>
<evidence type="ECO:0000259" key="7">
    <source>
        <dbReference type="PROSITE" id="PS50048"/>
    </source>
</evidence>
<proteinExistence type="predicted"/>
<feature type="compositionally biased region" description="Low complexity" evidence="6">
    <location>
        <begin position="807"/>
        <end position="816"/>
    </location>
</feature>
<dbReference type="OrthoDB" id="5297881at2759"/>
<dbReference type="InParanoid" id="A0A2T3A421"/>
<evidence type="ECO:0000313" key="9">
    <source>
        <dbReference type="Proteomes" id="UP000241462"/>
    </source>
</evidence>
<evidence type="ECO:0000256" key="2">
    <source>
        <dbReference type="ARBA" id="ARBA00022723"/>
    </source>
</evidence>
<dbReference type="Pfam" id="PF04082">
    <property type="entry name" value="Fungal_trans"/>
    <property type="match status" value="1"/>
</dbReference>
<feature type="region of interest" description="Disordered" evidence="6">
    <location>
        <begin position="773"/>
        <end position="830"/>
    </location>
</feature>
<evidence type="ECO:0000313" key="8">
    <source>
        <dbReference type="EMBL" id="PSR82469.1"/>
    </source>
</evidence>
<dbReference type="PROSITE" id="PS50048">
    <property type="entry name" value="ZN2_CY6_FUNGAL_2"/>
    <property type="match status" value="1"/>
</dbReference>
<gene>
    <name evidence="8" type="ORF">BD289DRAFT_371235</name>
</gene>
<dbReference type="InterPro" id="IPR036864">
    <property type="entry name" value="Zn2-C6_fun-type_DNA-bd_sf"/>
</dbReference>
<keyword evidence="4" id="KW-0804">Transcription</keyword>
<dbReference type="SMART" id="SM00906">
    <property type="entry name" value="Fungal_trans"/>
    <property type="match status" value="1"/>
</dbReference>
<dbReference type="Gene3D" id="4.10.240.10">
    <property type="entry name" value="Zn(2)-C6 fungal-type DNA-binding domain"/>
    <property type="match status" value="1"/>
</dbReference>
<dbReference type="SMART" id="SM00066">
    <property type="entry name" value="GAL4"/>
    <property type="match status" value="1"/>
</dbReference>
<dbReference type="CDD" id="cd00067">
    <property type="entry name" value="GAL4"/>
    <property type="match status" value="1"/>
</dbReference>
<dbReference type="AlphaFoldDB" id="A0A2T3A421"/>
<dbReference type="PANTHER" id="PTHR47338">
    <property type="entry name" value="ZN(II)2CYS6 TRANSCRIPTION FACTOR (EUROFUNG)-RELATED"/>
    <property type="match status" value="1"/>
</dbReference>
<dbReference type="CDD" id="cd12148">
    <property type="entry name" value="fungal_TF_MHR"/>
    <property type="match status" value="1"/>
</dbReference>
<organism evidence="8 9">
    <name type="scientific">Coniella lustricola</name>
    <dbReference type="NCBI Taxonomy" id="2025994"/>
    <lineage>
        <taxon>Eukaryota</taxon>
        <taxon>Fungi</taxon>
        <taxon>Dikarya</taxon>
        <taxon>Ascomycota</taxon>
        <taxon>Pezizomycotina</taxon>
        <taxon>Sordariomycetes</taxon>
        <taxon>Sordariomycetidae</taxon>
        <taxon>Diaporthales</taxon>
        <taxon>Schizoparmaceae</taxon>
        <taxon>Coniella</taxon>
    </lineage>
</organism>
<keyword evidence="3" id="KW-0805">Transcription regulation</keyword>
<dbReference type="SUPFAM" id="SSF57701">
    <property type="entry name" value="Zn2/Cys6 DNA-binding domain"/>
    <property type="match status" value="1"/>
</dbReference>
<dbReference type="Pfam" id="PF00172">
    <property type="entry name" value="Zn_clus"/>
    <property type="match status" value="1"/>
</dbReference>